<gene>
    <name evidence="3 4" type="primary">LOC103521132</name>
</gene>
<name>A0A1S4EQ81_DIACI</name>
<reference evidence="3 4" key="1">
    <citation type="submission" date="2025-04" db="UniProtKB">
        <authorList>
            <consortium name="RefSeq"/>
        </authorList>
    </citation>
    <scope>IDENTIFICATION</scope>
</reference>
<dbReference type="Pfam" id="PF16064">
    <property type="entry name" value="DUF4806"/>
    <property type="match status" value="1"/>
</dbReference>
<accession>A0A1S4EQ81</accession>
<evidence type="ECO:0000313" key="3">
    <source>
        <dbReference type="RefSeq" id="XP_017304212.2"/>
    </source>
</evidence>
<feature type="domain" description="DUF4806" evidence="1">
    <location>
        <begin position="48"/>
        <end position="123"/>
    </location>
</feature>
<evidence type="ECO:0000259" key="1">
    <source>
        <dbReference type="Pfam" id="PF16064"/>
    </source>
</evidence>
<dbReference type="RefSeq" id="XP_017304212.2">
    <property type="nucleotide sequence ID" value="XM_017448723.2"/>
</dbReference>
<dbReference type="KEGG" id="dci:103521132"/>
<dbReference type="PaxDb" id="121845-A0A1S4EQ81"/>
<dbReference type="GeneID" id="103521132"/>
<dbReference type="InterPro" id="IPR032071">
    <property type="entry name" value="DUF4806"/>
</dbReference>
<dbReference type="PANTHER" id="PTHR34153:SF2">
    <property type="entry name" value="SI:CH211-262H13.3-RELATED"/>
    <property type="match status" value="1"/>
</dbReference>
<dbReference type="PANTHER" id="PTHR34153">
    <property type="entry name" value="SI:CH211-262H13.3-RELATED-RELATED"/>
    <property type="match status" value="1"/>
</dbReference>
<evidence type="ECO:0000313" key="4">
    <source>
        <dbReference type="RefSeq" id="XP_026687754.1"/>
    </source>
</evidence>
<keyword evidence="2" id="KW-1185">Reference proteome</keyword>
<sequence length="132" mass="15018">MLERIVGIEICQKEILEKLNHLQNTLDHIRNIGQARPNTNEITDIIKSFPLKTQLSLNSLEDILSVNPIKRAALVAHLRLTGGTHLMNFIRNIMRSVFTDDCLSLFCWNGSDVKKSFQTLEIAKVIIGKYLC</sequence>
<proteinExistence type="predicted"/>
<protein>
    <submittedName>
        <fullName evidence="3 4">Uncharacterized protein LOC103521132</fullName>
    </submittedName>
</protein>
<evidence type="ECO:0000313" key="2">
    <source>
        <dbReference type="Proteomes" id="UP000079169"/>
    </source>
</evidence>
<dbReference type="Proteomes" id="UP000079169">
    <property type="component" value="Unplaced"/>
</dbReference>
<dbReference type="RefSeq" id="XP_026687754.1">
    <property type="nucleotide sequence ID" value="XM_026831953.1"/>
</dbReference>
<dbReference type="AlphaFoldDB" id="A0A1S4EQ81"/>
<organism evidence="2 3">
    <name type="scientific">Diaphorina citri</name>
    <name type="common">Asian citrus psyllid</name>
    <dbReference type="NCBI Taxonomy" id="121845"/>
    <lineage>
        <taxon>Eukaryota</taxon>
        <taxon>Metazoa</taxon>
        <taxon>Ecdysozoa</taxon>
        <taxon>Arthropoda</taxon>
        <taxon>Hexapoda</taxon>
        <taxon>Insecta</taxon>
        <taxon>Pterygota</taxon>
        <taxon>Neoptera</taxon>
        <taxon>Paraneoptera</taxon>
        <taxon>Hemiptera</taxon>
        <taxon>Sternorrhyncha</taxon>
        <taxon>Psylloidea</taxon>
        <taxon>Psyllidae</taxon>
        <taxon>Diaphorininae</taxon>
        <taxon>Diaphorina</taxon>
    </lineage>
</organism>